<name>A0ACB5SPW3_9PEZI</name>
<proteinExistence type="predicted"/>
<dbReference type="EMBL" id="BSXG01000175">
    <property type="protein sequence ID" value="GME51436.1"/>
    <property type="molecule type" value="Genomic_DNA"/>
</dbReference>
<organism evidence="1 2">
    <name type="scientific">Neofusicoccum parvum</name>
    <dbReference type="NCBI Taxonomy" id="310453"/>
    <lineage>
        <taxon>Eukaryota</taxon>
        <taxon>Fungi</taxon>
        <taxon>Dikarya</taxon>
        <taxon>Ascomycota</taxon>
        <taxon>Pezizomycotina</taxon>
        <taxon>Dothideomycetes</taxon>
        <taxon>Dothideomycetes incertae sedis</taxon>
        <taxon>Botryosphaeriales</taxon>
        <taxon>Botryosphaeriaceae</taxon>
        <taxon>Neofusicoccum</taxon>
    </lineage>
</organism>
<sequence>MVRVLLTGGSGFVATHILNVLLERGYSVVTTVRSIEKAAKIKQAHPSCGKDKLDFSIVEDISKEDAFDNAVKSNPPFDAVIHSASPFHYNVTDVQTQLIDPAVVGTTGILKSIKKGAPSVKRVVITSSFAAILDMLKGTRPGYEYSEKDWNPVTQEQALTGAGLGYTASKTFAERAAWEFVEKEKPGFTIATMNPPLVYGPLLHQVESLDAVNTSNKRIRDFIIGPPGTEIPETGLFIWVDVRDLALAHVRALEVPEAGGKRFLVSPGYCTNRMMVDIIRKNFPEYQERLPPADAPGGDFPAEGVFTIDNSRAKNILGVEFTSFEKCVIDTVKSLKALGA</sequence>
<evidence type="ECO:0000313" key="1">
    <source>
        <dbReference type="EMBL" id="GME51436.1"/>
    </source>
</evidence>
<protein>
    <submittedName>
        <fullName evidence="1">Ketoreductase protein</fullName>
    </submittedName>
</protein>
<accession>A0ACB5SPW3</accession>
<comment type="caution">
    <text evidence="1">The sequence shown here is derived from an EMBL/GenBank/DDBJ whole genome shotgun (WGS) entry which is preliminary data.</text>
</comment>
<evidence type="ECO:0000313" key="2">
    <source>
        <dbReference type="Proteomes" id="UP001165186"/>
    </source>
</evidence>
<keyword evidence="2" id="KW-1185">Reference proteome</keyword>
<dbReference type="Proteomes" id="UP001165186">
    <property type="component" value="Unassembled WGS sequence"/>
</dbReference>
<gene>
    <name evidence="1" type="primary">g1146</name>
    <name evidence="1" type="ORF">NpPPO83_00001146</name>
</gene>
<reference evidence="1" key="1">
    <citation type="submission" date="2024-09" db="EMBL/GenBank/DDBJ databases">
        <title>Draft Genome Sequences of Neofusicoccum parvum.</title>
        <authorList>
            <person name="Ashida A."/>
            <person name="Camagna M."/>
            <person name="Tanaka A."/>
            <person name="Takemoto D."/>
        </authorList>
    </citation>
    <scope>NUCLEOTIDE SEQUENCE</scope>
    <source>
        <strain evidence="1">PPO83</strain>
    </source>
</reference>